<dbReference type="Gene3D" id="3.40.30.10">
    <property type="entry name" value="Glutaredoxin"/>
    <property type="match status" value="1"/>
</dbReference>
<dbReference type="Proteomes" id="UP001203607">
    <property type="component" value="Unassembled WGS sequence"/>
</dbReference>
<dbReference type="Pfam" id="PF00578">
    <property type="entry name" value="AhpC-TSA"/>
    <property type="match status" value="1"/>
</dbReference>
<keyword evidence="2" id="KW-0201">Cytochrome c-type biogenesis</keyword>
<dbReference type="RefSeq" id="WP_249658351.1">
    <property type="nucleotide sequence ID" value="NZ_JAMFMA010000003.1"/>
</dbReference>
<dbReference type="InterPro" id="IPR036249">
    <property type="entry name" value="Thioredoxin-like_sf"/>
</dbReference>
<reference evidence="7 8" key="1">
    <citation type="submission" date="2022-05" db="EMBL/GenBank/DDBJ databases">
        <authorList>
            <person name="Park J.-S."/>
        </authorList>
    </citation>
    <scope>NUCLEOTIDE SEQUENCE [LARGE SCALE GENOMIC DNA]</scope>
    <source>
        <strain evidence="7 8">2012CJ35-5</strain>
    </source>
</reference>
<evidence type="ECO:0000256" key="2">
    <source>
        <dbReference type="ARBA" id="ARBA00022748"/>
    </source>
</evidence>
<proteinExistence type="predicted"/>
<dbReference type="InterPro" id="IPR013766">
    <property type="entry name" value="Thioredoxin_domain"/>
</dbReference>
<protein>
    <submittedName>
        <fullName evidence="7">TlpA family protein disulfide reductase</fullName>
    </submittedName>
</protein>
<evidence type="ECO:0000313" key="8">
    <source>
        <dbReference type="Proteomes" id="UP001203607"/>
    </source>
</evidence>
<dbReference type="InterPro" id="IPR050553">
    <property type="entry name" value="Thioredoxin_ResA/DsbE_sf"/>
</dbReference>
<dbReference type="PROSITE" id="PS51352">
    <property type="entry name" value="THIOREDOXIN_2"/>
    <property type="match status" value="1"/>
</dbReference>
<evidence type="ECO:0000259" key="6">
    <source>
        <dbReference type="PROSITE" id="PS51352"/>
    </source>
</evidence>
<comment type="caution">
    <text evidence="7">The sequence shown here is derived from an EMBL/GenBank/DDBJ whole genome shotgun (WGS) entry which is preliminary data.</text>
</comment>
<name>A0ABT0PUU5_9FLAO</name>
<gene>
    <name evidence="7" type="ORF">M3P19_14185</name>
</gene>
<dbReference type="CDD" id="cd02966">
    <property type="entry name" value="TlpA_like_family"/>
    <property type="match status" value="1"/>
</dbReference>
<feature type="domain" description="Thioredoxin" evidence="6">
    <location>
        <begin position="226"/>
        <end position="360"/>
    </location>
</feature>
<feature type="coiled-coil region" evidence="5">
    <location>
        <begin position="135"/>
        <end position="162"/>
    </location>
</feature>
<dbReference type="PROSITE" id="PS51257">
    <property type="entry name" value="PROKAR_LIPOPROTEIN"/>
    <property type="match status" value="1"/>
</dbReference>
<dbReference type="InterPro" id="IPR000866">
    <property type="entry name" value="AhpC/TSA"/>
</dbReference>
<dbReference type="PANTHER" id="PTHR42852">
    <property type="entry name" value="THIOL:DISULFIDE INTERCHANGE PROTEIN DSBE"/>
    <property type="match status" value="1"/>
</dbReference>
<sequence>MKTIKIYALIGILMMGCNTSQEPENVFNFSIESKEITSITISKFDFEQEKMKEWKTANDLTVQTSWEVSEPFLEPGLYGIKLGSGNGIQIAVEQAGIINVKLDDDIKVESEIASVLNFGKDIEVLNQQFFAGMIAEFDEAMADKDMERLAELEKEKDAALLKFIVALEGAVRDLGPTAKAYDAMTYLDLYKNNAFFKEMLGKYEANHPNTAMTLSLKKKITKADELAVGGKLSDFKMKTRQNADISLSDYRGSYLLVDFWASWCRPCRVENPKLMQILEEDENMEFQIIGVSIDEDMAAWEKAIEKDGIKWPQILDTDHTLYKQYMLSSLPANFLLDKEGTIIAKNITALELKEKLESFN</sequence>
<dbReference type="SUPFAM" id="SSF52833">
    <property type="entry name" value="Thioredoxin-like"/>
    <property type="match status" value="1"/>
</dbReference>
<keyword evidence="3" id="KW-1015">Disulfide bond</keyword>
<dbReference type="EMBL" id="JAMFMA010000003">
    <property type="protein sequence ID" value="MCL6275165.1"/>
    <property type="molecule type" value="Genomic_DNA"/>
</dbReference>
<keyword evidence="4" id="KW-0676">Redox-active center</keyword>
<keyword evidence="8" id="KW-1185">Reference proteome</keyword>
<comment type="subcellular location">
    <subcellularLocation>
        <location evidence="1">Cell envelope</location>
    </subcellularLocation>
</comment>
<evidence type="ECO:0000256" key="3">
    <source>
        <dbReference type="ARBA" id="ARBA00023157"/>
    </source>
</evidence>
<accession>A0ABT0PUU5</accession>
<evidence type="ECO:0000256" key="5">
    <source>
        <dbReference type="SAM" id="Coils"/>
    </source>
</evidence>
<evidence type="ECO:0000256" key="1">
    <source>
        <dbReference type="ARBA" id="ARBA00004196"/>
    </source>
</evidence>
<evidence type="ECO:0000256" key="4">
    <source>
        <dbReference type="ARBA" id="ARBA00023284"/>
    </source>
</evidence>
<evidence type="ECO:0000313" key="7">
    <source>
        <dbReference type="EMBL" id="MCL6275165.1"/>
    </source>
</evidence>
<organism evidence="7 8">
    <name type="scientific">Flagellimonas spongiicola</name>
    <dbReference type="NCBI Taxonomy" id="2942208"/>
    <lineage>
        <taxon>Bacteria</taxon>
        <taxon>Pseudomonadati</taxon>
        <taxon>Bacteroidota</taxon>
        <taxon>Flavobacteriia</taxon>
        <taxon>Flavobacteriales</taxon>
        <taxon>Flavobacteriaceae</taxon>
        <taxon>Flagellimonas</taxon>
    </lineage>
</organism>
<keyword evidence="5" id="KW-0175">Coiled coil</keyword>
<dbReference type="PANTHER" id="PTHR42852:SF6">
    <property type="entry name" value="THIOL:DISULFIDE INTERCHANGE PROTEIN DSBE"/>
    <property type="match status" value="1"/>
</dbReference>